<dbReference type="GO" id="GO:0043420">
    <property type="term" value="P:anthranilate metabolic process"/>
    <property type="evidence" value="ECO:0007669"/>
    <property type="project" value="TreeGrafter"/>
</dbReference>
<gene>
    <name evidence="4 7" type="primary">kynU</name>
    <name evidence="7" type="ORF">CFK37_02325</name>
</gene>
<dbReference type="GO" id="GO:0097053">
    <property type="term" value="P:L-kynurenine catabolic process"/>
    <property type="evidence" value="ECO:0007669"/>
    <property type="project" value="UniProtKB-UniRule"/>
</dbReference>
<evidence type="ECO:0000313" key="8">
    <source>
        <dbReference type="Proteomes" id="UP000198312"/>
    </source>
</evidence>
<evidence type="ECO:0000256" key="2">
    <source>
        <dbReference type="ARBA" id="ARBA00022801"/>
    </source>
</evidence>
<evidence type="ECO:0000256" key="3">
    <source>
        <dbReference type="ARBA" id="ARBA00022898"/>
    </source>
</evidence>
<dbReference type="InterPro" id="IPR015421">
    <property type="entry name" value="PyrdxlP-dep_Trfase_major"/>
</dbReference>
<feature type="binding site" evidence="4">
    <location>
        <position position="100"/>
    </location>
    <ligand>
        <name>pyridoxal 5'-phosphate</name>
        <dbReference type="ChEBI" id="CHEBI:597326"/>
    </ligand>
</feature>
<dbReference type="GO" id="GO:0030429">
    <property type="term" value="F:kynureninase activity"/>
    <property type="evidence" value="ECO:0007669"/>
    <property type="project" value="UniProtKB-UniRule"/>
</dbReference>
<dbReference type="NCBIfam" id="TIGR01814">
    <property type="entry name" value="kynureninase"/>
    <property type="match status" value="1"/>
</dbReference>
<comment type="cofactor">
    <cofactor evidence="4 6">
        <name>pyridoxal 5'-phosphate</name>
        <dbReference type="ChEBI" id="CHEBI:597326"/>
    </cofactor>
</comment>
<feature type="binding site" evidence="4">
    <location>
        <position position="262"/>
    </location>
    <ligand>
        <name>pyridoxal 5'-phosphate</name>
        <dbReference type="ChEBI" id="CHEBI:597326"/>
    </ligand>
</feature>
<dbReference type="GO" id="GO:0019441">
    <property type="term" value="P:L-tryptophan catabolic process to kynurenine"/>
    <property type="evidence" value="ECO:0007669"/>
    <property type="project" value="TreeGrafter"/>
</dbReference>
<protein>
    <recommendedName>
        <fullName evidence="4 5">Kynureninase</fullName>
        <ecNumber evidence="4 5">3.7.1.3</ecNumber>
    </recommendedName>
    <alternativeName>
        <fullName evidence="4">L-kynurenine hydrolase</fullName>
    </alternativeName>
</protein>
<feature type="binding site" evidence="4">
    <location>
        <position position="208"/>
    </location>
    <ligand>
        <name>pyridoxal 5'-phosphate</name>
        <dbReference type="ChEBI" id="CHEBI:597326"/>
    </ligand>
</feature>
<dbReference type="Gene3D" id="3.40.640.10">
    <property type="entry name" value="Type I PLP-dependent aspartate aminotransferase-like (Major domain)"/>
    <property type="match status" value="1"/>
</dbReference>
<feature type="modified residue" description="N6-(pyridoxal phosphate)lysine" evidence="4">
    <location>
        <position position="234"/>
    </location>
</feature>
<comment type="function">
    <text evidence="4 6">Catalyzes the cleavage of L-kynurenine (L-Kyn) and L-3-hydroxykynurenine (L-3OHKyn) into anthranilic acid (AA) and 3-hydroxyanthranilic acid (3-OHAA), respectively.</text>
</comment>
<feature type="binding site" evidence="4">
    <location>
        <position position="233"/>
    </location>
    <ligand>
        <name>pyridoxal 5'-phosphate</name>
        <dbReference type="ChEBI" id="CHEBI:597326"/>
    </ligand>
</feature>
<comment type="catalytic activity">
    <reaction evidence="6">
        <text>3-hydroxy-L-kynurenine + H2O = 3-hydroxyanthranilate + L-alanine + H(+)</text>
        <dbReference type="Rhea" id="RHEA:25143"/>
        <dbReference type="ChEBI" id="CHEBI:15377"/>
        <dbReference type="ChEBI" id="CHEBI:15378"/>
        <dbReference type="ChEBI" id="CHEBI:36559"/>
        <dbReference type="ChEBI" id="CHEBI:57972"/>
        <dbReference type="ChEBI" id="CHEBI:58125"/>
        <dbReference type="EC" id="3.7.1.3"/>
    </reaction>
</comment>
<dbReference type="InterPro" id="IPR010111">
    <property type="entry name" value="Kynureninase"/>
</dbReference>
<evidence type="ECO:0000256" key="5">
    <source>
        <dbReference type="NCBIfam" id="TIGR01814"/>
    </source>
</evidence>
<dbReference type="SUPFAM" id="SSF53383">
    <property type="entry name" value="PLP-dependent transferases"/>
    <property type="match status" value="1"/>
</dbReference>
<evidence type="ECO:0000313" key="7">
    <source>
        <dbReference type="EMBL" id="ASK61110.1"/>
    </source>
</evidence>
<keyword evidence="8" id="KW-1185">Reference proteome</keyword>
<comment type="pathway">
    <text evidence="4 6">Amino-acid degradation; L-kynurenine degradation; L-alanine and anthranilate from L-kynurenine: step 1/1.</text>
</comment>
<dbReference type="AlphaFoldDB" id="A0A220TZA3"/>
<dbReference type="PANTHER" id="PTHR14084:SF0">
    <property type="entry name" value="KYNURENINASE"/>
    <property type="match status" value="1"/>
</dbReference>
<feature type="binding site" evidence="4">
    <location>
        <position position="211"/>
    </location>
    <ligand>
        <name>pyridoxal 5'-phosphate</name>
        <dbReference type="ChEBI" id="CHEBI:597326"/>
    </ligand>
</feature>
<accession>A0A220TZA3</accession>
<keyword evidence="3 4" id="KW-0663">Pyridoxal phosphate</keyword>
<comment type="pathway">
    <text evidence="4 6">Cofactor biosynthesis; NAD(+) biosynthesis; quinolinate from L-kynurenine: step 2/3.</text>
</comment>
<feature type="binding site" evidence="4">
    <location>
        <begin position="127"/>
        <end position="130"/>
    </location>
    <ligand>
        <name>pyridoxal 5'-phosphate</name>
        <dbReference type="ChEBI" id="CHEBI:597326"/>
    </ligand>
</feature>
<proteinExistence type="inferred from homology"/>
<dbReference type="GO" id="GO:0030170">
    <property type="term" value="F:pyridoxal phosphate binding"/>
    <property type="evidence" value="ECO:0007669"/>
    <property type="project" value="UniProtKB-UniRule"/>
</dbReference>
<keyword evidence="1 4" id="KW-0662">Pyridine nucleotide biosynthesis</keyword>
<evidence type="ECO:0000256" key="4">
    <source>
        <dbReference type="HAMAP-Rule" id="MF_01970"/>
    </source>
</evidence>
<dbReference type="GO" id="GO:0005737">
    <property type="term" value="C:cytoplasm"/>
    <property type="evidence" value="ECO:0007669"/>
    <property type="project" value="UniProtKB-UniRule"/>
</dbReference>
<dbReference type="UniPathway" id="UPA00334">
    <property type="reaction ID" value="UER00455"/>
</dbReference>
<dbReference type="PIRSF" id="PIRSF038800">
    <property type="entry name" value="KYNU"/>
    <property type="match status" value="1"/>
</dbReference>
<feature type="binding site" evidence="4">
    <location>
        <position position="99"/>
    </location>
    <ligand>
        <name>pyridoxal 5'-phosphate</name>
        <dbReference type="ChEBI" id="CHEBI:597326"/>
    </ligand>
</feature>
<dbReference type="InterPro" id="IPR015424">
    <property type="entry name" value="PyrdxlP-dep_Trfase"/>
</dbReference>
<evidence type="ECO:0000256" key="1">
    <source>
        <dbReference type="ARBA" id="ARBA00022642"/>
    </source>
</evidence>
<keyword evidence="2 4" id="KW-0378">Hydrolase</keyword>
<dbReference type="HAMAP" id="MF_01970">
    <property type="entry name" value="Kynureninase"/>
    <property type="match status" value="1"/>
</dbReference>
<dbReference type="GO" id="GO:0019805">
    <property type="term" value="P:quinolinate biosynthetic process"/>
    <property type="evidence" value="ECO:0007669"/>
    <property type="project" value="UniProtKB-UniRule"/>
</dbReference>
<dbReference type="GO" id="GO:0009435">
    <property type="term" value="P:NAD+ biosynthetic process"/>
    <property type="evidence" value="ECO:0007669"/>
    <property type="project" value="UniProtKB-UniRule"/>
</dbReference>
<feature type="binding site" evidence="4">
    <location>
        <position position="290"/>
    </location>
    <ligand>
        <name>pyridoxal 5'-phosphate</name>
        <dbReference type="ChEBI" id="CHEBI:597326"/>
    </ligand>
</feature>
<dbReference type="Gene3D" id="3.90.1150.10">
    <property type="entry name" value="Aspartate Aminotransferase, domain 1"/>
    <property type="match status" value="1"/>
</dbReference>
<dbReference type="Pfam" id="PF22580">
    <property type="entry name" value="KYNU_C"/>
    <property type="match status" value="1"/>
</dbReference>
<dbReference type="PANTHER" id="PTHR14084">
    <property type="entry name" value="KYNURENINASE"/>
    <property type="match status" value="1"/>
</dbReference>
<dbReference type="EC" id="3.7.1.3" evidence="4 5"/>
<dbReference type="UniPathway" id="UPA00253">
    <property type="reaction ID" value="UER00329"/>
</dbReference>
<sequence length="423" mass="47523">MNTERTYAQFLDEQDDLLGFRDEFHLPYGTIYFDGNSLGLLSKQAADSLEKLLDSWKRHAIDGWTEDVEPWFYLSEKLGKMTAPLVGARMEEVIVTGSTTTNLHQLVSSFYKPHGKKTKILADALNFPSDIYALKSQLKLKGYDPNEHLIQVQSSDGNTLNTADIIKAMTDDVALIMLPGVLYRSGQILDMKTLTREAHKRGIVIGFDLCHSIGSIPHHLSDWGVDFAFWCNYKHLNGGPGCVAGLYVNKKHFGNEPGLAGWFSSSKETQFDMSHTLTAAEDAGAYQIGTPHVLSAAPLLGSLKVFQEAGIDRVRNKSLQLTKYMMELIEVELKDYQFTIANPKDDAVRGGHIYLEHTEAARICKALKADKVIPDFRTPNGIRLAPVALYNTFEEVWETVQILKTIMQEERYKKYENKRGVIA</sequence>
<dbReference type="InterPro" id="IPR015422">
    <property type="entry name" value="PyrdxlP-dep_Trfase_small"/>
</dbReference>
<comment type="catalytic activity">
    <reaction evidence="4 6">
        <text>L-kynurenine + H2O = anthranilate + L-alanine + H(+)</text>
        <dbReference type="Rhea" id="RHEA:16813"/>
        <dbReference type="ChEBI" id="CHEBI:15377"/>
        <dbReference type="ChEBI" id="CHEBI:15378"/>
        <dbReference type="ChEBI" id="CHEBI:16567"/>
        <dbReference type="ChEBI" id="CHEBI:57959"/>
        <dbReference type="ChEBI" id="CHEBI:57972"/>
        <dbReference type="EC" id="3.7.1.3"/>
    </reaction>
</comment>
<comment type="similarity">
    <text evidence="4 6">Belongs to the kynureninase family.</text>
</comment>
<evidence type="ECO:0000256" key="6">
    <source>
        <dbReference type="PIRNR" id="PIRNR038800"/>
    </source>
</evidence>
<dbReference type="OrthoDB" id="9812626at2"/>
<dbReference type="KEGG" id="vil:CFK37_02325"/>
<reference evidence="7 8" key="1">
    <citation type="submission" date="2017-07" db="EMBL/GenBank/DDBJ databases">
        <title>Virgibacillus sp. LM2416.</title>
        <authorList>
            <person name="Tak E.J."/>
            <person name="Bae J.-W."/>
        </authorList>
    </citation>
    <scope>NUCLEOTIDE SEQUENCE [LARGE SCALE GENOMIC DNA]</scope>
    <source>
        <strain evidence="7 8">LM2416</strain>
    </source>
</reference>
<comment type="caution">
    <text evidence="4">Lacks conserved residue(s) required for the propagation of feature annotation.</text>
</comment>
<dbReference type="EMBL" id="CP022315">
    <property type="protein sequence ID" value="ASK61110.1"/>
    <property type="molecule type" value="Genomic_DNA"/>
</dbReference>
<name>A0A220TZA3_9BACI</name>
<comment type="subunit">
    <text evidence="4 6">Homodimer.</text>
</comment>
<organism evidence="7 8">
    <name type="scientific">Virgibacillus phasianinus</name>
    <dbReference type="NCBI Taxonomy" id="2017483"/>
    <lineage>
        <taxon>Bacteria</taxon>
        <taxon>Bacillati</taxon>
        <taxon>Bacillota</taxon>
        <taxon>Bacilli</taxon>
        <taxon>Bacillales</taxon>
        <taxon>Bacillaceae</taxon>
        <taxon>Virgibacillus</taxon>
    </lineage>
</organism>
<dbReference type="Proteomes" id="UP000198312">
    <property type="component" value="Chromosome"/>
</dbReference>